<dbReference type="EMBL" id="FOFR01000002">
    <property type="protein sequence ID" value="SEQ17472.1"/>
    <property type="molecule type" value="Genomic_DNA"/>
</dbReference>
<keyword evidence="5" id="KW-0809">Transit peptide</keyword>
<evidence type="ECO:0000256" key="6">
    <source>
        <dbReference type="ARBA" id="ARBA00023098"/>
    </source>
</evidence>
<dbReference type="FunFam" id="3.40.47.10:FF:000013">
    <property type="entry name" value="Acetyl-CoA acetyltransferase"/>
    <property type="match status" value="1"/>
</dbReference>
<keyword evidence="4" id="KW-0276">Fatty acid metabolism</keyword>
<keyword evidence="3 10" id="KW-0808">Transferase</keyword>
<evidence type="ECO:0000259" key="11">
    <source>
        <dbReference type="Pfam" id="PF00108"/>
    </source>
</evidence>
<dbReference type="Pfam" id="PF00108">
    <property type="entry name" value="Thiolase_N"/>
    <property type="match status" value="1"/>
</dbReference>
<dbReference type="PANTHER" id="PTHR43853:SF8">
    <property type="entry name" value="3-KETOACYL-COA THIOLASE, PEROXISOMAL"/>
    <property type="match status" value="1"/>
</dbReference>
<evidence type="ECO:0000256" key="10">
    <source>
        <dbReference type="RuleBase" id="RU003557"/>
    </source>
</evidence>
<dbReference type="Gene3D" id="3.40.47.10">
    <property type="match status" value="1"/>
</dbReference>
<name>A0A1H9DVQ5_9PSEU</name>
<evidence type="ECO:0000256" key="5">
    <source>
        <dbReference type="ARBA" id="ARBA00022946"/>
    </source>
</evidence>
<comment type="subcellular location">
    <subcellularLocation>
        <location evidence="1">Peroxisome</location>
    </subcellularLocation>
</comment>
<evidence type="ECO:0000256" key="8">
    <source>
        <dbReference type="ARBA" id="ARBA00023315"/>
    </source>
</evidence>
<feature type="active site" description="Proton acceptor" evidence="9">
    <location>
        <position position="361"/>
    </location>
</feature>
<keyword evidence="14" id="KW-1185">Reference proteome</keyword>
<dbReference type="GO" id="GO:0006635">
    <property type="term" value="P:fatty acid beta-oxidation"/>
    <property type="evidence" value="ECO:0007669"/>
    <property type="project" value="TreeGrafter"/>
</dbReference>
<feature type="active site" description="Acyl-thioester intermediate" evidence="9">
    <location>
        <position position="90"/>
    </location>
</feature>
<dbReference type="GO" id="GO:0005737">
    <property type="term" value="C:cytoplasm"/>
    <property type="evidence" value="ECO:0007669"/>
    <property type="project" value="UniProtKB-ARBA"/>
</dbReference>
<dbReference type="PIRSF" id="PIRSF000429">
    <property type="entry name" value="Ac-CoA_Ac_transf"/>
    <property type="match status" value="1"/>
</dbReference>
<organism evidence="13 14">
    <name type="scientific">Lentzea xinjiangensis</name>
    <dbReference type="NCBI Taxonomy" id="402600"/>
    <lineage>
        <taxon>Bacteria</taxon>
        <taxon>Bacillati</taxon>
        <taxon>Actinomycetota</taxon>
        <taxon>Actinomycetes</taxon>
        <taxon>Pseudonocardiales</taxon>
        <taxon>Pseudonocardiaceae</taxon>
        <taxon>Lentzea</taxon>
    </lineage>
</organism>
<comment type="similarity">
    <text evidence="2 10">Belongs to the thiolase-like superfamily. Thiolase family.</text>
</comment>
<dbReference type="CDD" id="cd00751">
    <property type="entry name" value="thiolase"/>
    <property type="match status" value="1"/>
</dbReference>
<evidence type="ECO:0000259" key="12">
    <source>
        <dbReference type="Pfam" id="PF02803"/>
    </source>
</evidence>
<evidence type="ECO:0000256" key="2">
    <source>
        <dbReference type="ARBA" id="ARBA00010982"/>
    </source>
</evidence>
<dbReference type="RefSeq" id="WP_089949736.1">
    <property type="nucleotide sequence ID" value="NZ_FOFR01000002.1"/>
</dbReference>
<dbReference type="Pfam" id="PF02803">
    <property type="entry name" value="Thiolase_C"/>
    <property type="match status" value="1"/>
</dbReference>
<evidence type="ECO:0000256" key="3">
    <source>
        <dbReference type="ARBA" id="ARBA00022679"/>
    </source>
</evidence>
<dbReference type="STRING" id="402600.SAMN05216188_102295"/>
<evidence type="ECO:0000313" key="13">
    <source>
        <dbReference type="EMBL" id="SEQ17472.1"/>
    </source>
</evidence>
<dbReference type="SUPFAM" id="SSF53901">
    <property type="entry name" value="Thiolase-like"/>
    <property type="match status" value="2"/>
</dbReference>
<dbReference type="InterPro" id="IPR016039">
    <property type="entry name" value="Thiolase-like"/>
</dbReference>
<dbReference type="InterPro" id="IPR020613">
    <property type="entry name" value="Thiolase_CS"/>
</dbReference>
<dbReference type="InterPro" id="IPR020616">
    <property type="entry name" value="Thiolase_N"/>
</dbReference>
<dbReference type="InterPro" id="IPR020617">
    <property type="entry name" value="Thiolase_C"/>
</dbReference>
<feature type="domain" description="Thiolase N-terminal" evidence="11">
    <location>
        <begin position="5"/>
        <end position="274"/>
    </location>
</feature>
<dbReference type="GO" id="GO:0003988">
    <property type="term" value="F:acetyl-CoA C-acyltransferase activity"/>
    <property type="evidence" value="ECO:0007669"/>
    <property type="project" value="TreeGrafter"/>
</dbReference>
<dbReference type="NCBIfam" id="NF005890">
    <property type="entry name" value="PRK07851.1"/>
    <property type="match status" value="1"/>
</dbReference>
<keyword evidence="7" id="KW-0576">Peroxisome</keyword>
<keyword evidence="6" id="KW-0443">Lipid metabolism</keyword>
<evidence type="ECO:0000256" key="1">
    <source>
        <dbReference type="ARBA" id="ARBA00004275"/>
    </source>
</evidence>
<evidence type="ECO:0000256" key="4">
    <source>
        <dbReference type="ARBA" id="ARBA00022832"/>
    </source>
</evidence>
<accession>A0A1H9DVQ5</accession>
<dbReference type="NCBIfam" id="TIGR01930">
    <property type="entry name" value="AcCoA-C-Actrans"/>
    <property type="match status" value="1"/>
</dbReference>
<reference evidence="14" key="1">
    <citation type="submission" date="2016-10" db="EMBL/GenBank/DDBJ databases">
        <authorList>
            <person name="Varghese N."/>
            <person name="Submissions S."/>
        </authorList>
    </citation>
    <scope>NUCLEOTIDE SEQUENCE [LARGE SCALE GENOMIC DNA]</scope>
    <source>
        <strain evidence="14">CGMCC 4.3525</strain>
    </source>
</reference>
<protein>
    <submittedName>
        <fullName evidence="13">Acetyl-CoA C-acetyltransferase</fullName>
    </submittedName>
</protein>
<dbReference type="GO" id="GO:0010124">
    <property type="term" value="P:phenylacetate catabolic process"/>
    <property type="evidence" value="ECO:0007669"/>
    <property type="project" value="TreeGrafter"/>
</dbReference>
<keyword evidence="8 10" id="KW-0012">Acyltransferase</keyword>
<evidence type="ECO:0000313" key="14">
    <source>
        <dbReference type="Proteomes" id="UP000199352"/>
    </source>
</evidence>
<dbReference type="PROSITE" id="PS00737">
    <property type="entry name" value="THIOLASE_2"/>
    <property type="match status" value="1"/>
</dbReference>
<dbReference type="OrthoDB" id="9764638at2"/>
<proteinExistence type="inferred from homology"/>
<evidence type="ECO:0000256" key="9">
    <source>
        <dbReference type="PIRSR" id="PIRSR000429-1"/>
    </source>
</evidence>
<sequence>MPEAVIVSAARSPIGRAHKGSLKDARPDDLAAQMVRAALDKVPQLDPAQIDDLMLGCGLPGGEQGFNMARVVAVLLGQDSLPGTTVTRYCASSLQTTRMALHAIKAGEGDVFISAGVETVSRFAKGSSDSWPDTHNPLFADAEERTVSVAQSGASEWVDPRSLDVLPDIYVPMGQTAENLALLKGVSRQEMDEFGVRSQNLAEKAIADGFWAREITPVTLPDGTVVSSDDGPRAGVTYEAVSQLKPVFRPDGRVNAGNCCPLNDGAAALVVMSDTKARELGITPLARIVSTGVSGLSPEIMGLGPVEASKRALALAGLSISDIDLVEINEAFAAQVIPSYQDLGIDLDRLNVNGGAIAVGHPFGMTGARITTTLINSLQFHDKQFGLETMCVGGGQGMAMVIERLS</sequence>
<dbReference type="Proteomes" id="UP000199352">
    <property type="component" value="Unassembled WGS sequence"/>
</dbReference>
<evidence type="ECO:0000256" key="7">
    <source>
        <dbReference type="ARBA" id="ARBA00023140"/>
    </source>
</evidence>
<dbReference type="PANTHER" id="PTHR43853">
    <property type="entry name" value="3-KETOACYL-COA THIOLASE, PEROXISOMAL"/>
    <property type="match status" value="1"/>
</dbReference>
<dbReference type="InterPro" id="IPR050215">
    <property type="entry name" value="Thiolase-like_sf_Thiolase"/>
</dbReference>
<feature type="active site" description="Proton acceptor" evidence="9">
    <location>
        <position position="391"/>
    </location>
</feature>
<gene>
    <name evidence="13" type="ORF">SAMN05216188_102295</name>
</gene>
<dbReference type="InterPro" id="IPR002155">
    <property type="entry name" value="Thiolase"/>
</dbReference>
<feature type="domain" description="Thiolase C-terminal" evidence="12">
    <location>
        <begin position="283"/>
        <end position="404"/>
    </location>
</feature>
<dbReference type="AlphaFoldDB" id="A0A1H9DVQ5"/>